<name>A0A0E9WJS1_ANGAN</name>
<reference evidence="1" key="1">
    <citation type="submission" date="2014-11" db="EMBL/GenBank/DDBJ databases">
        <authorList>
            <person name="Amaro Gonzalez C."/>
        </authorList>
    </citation>
    <scope>NUCLEOTIDE SEQUENCE</scope>
</reference>
<reference evidence="1" key="2">
    <citation type="journal article" date="2015" name="Fish Shellfish Immunol.">
        <title>Early steps in the European eel (Anguilla anguilla)-Vibrio vulnificus interaction in the gills: Role of the RtxA13 toxin.</title>
        <authorList>
            <person name="Callol A."/>
            <person name="Pajuelo D."/>
            <person name="Ebbesson L."/>
            <person name="Teles M."/>
            <person name="MacKenzie S."/>
            <person name="Amaro C."/>
        </authorList>
    </citation>
    <scope>NUCLEOTIDE SEQUENCE</scope>
</reference>
<evidence type="ECO:0000313" key="1">
    <source>
        <dbReference type="EMBL" id="JAH90541.1"/>
    </source>
</evidence>
<protein>
    <submittedName>
        <fullName evidence="1">Uncharacterized protein</fullName>
    </submittedName>
</protein>
<dbReference type="AlphaFoldDB" id="A0A0E9WJS1"/>
<accession>A0A0E9WJS1</accession>
<organism evidence="1">
    <name type="scientific">Anguilla anguilla</name>
    <name type="common">European freshwater eel</name>
    <name type="synonym">Muraena anguilla</name>
    <dbReference type="NCBI Taxonomy" id="7936"/>
    <lineage>
        <taxon>Eukaryota</taxon>
        <taxon>Metazoa</taxon>
        <taxon>Chordata</taxon>
        <taxon>Craniata</taxon>
        <taxon>Vertebrata</taxon>
        <taxon>Euteleostomi</taxon>
        <taxon>Actinopterygii</taxon>
        <taxon>Neopterygii</taxon>
        <taxon>Teleostei</taxon>
        <taxon>Anguilliformes</taxon>
        <taxon>Anguillidae</taxon>
        <taxon>Anguilla</taxon>
    </lineage>
</organism>
<dbReference type="EMBL" id="GBXM01018036">
    <property type="protein sequence ID" value="JAH90541.1"/>
    <property type="molecule type" value="Transcribed_RNA"/>
</dbReference>
<proteinExistence type="predicted"/>
<sequence>MHFFCIVDPNTILRHLKKTHHKREVFKSNSWADSLHILCRVNAQASYFKCFLHQQFCLIG</sequence>